<dbReference type="EMBL" id="ACVI01000022">
    <property type="protein sequence ID" value="EET87819.1"/>
    <property type="molecule type" value="Genomic_DNA"/>
</dbReference>
<proteinExistence type="predicted"/>
<dbReference type="PANTHER" id="PTHR44943:SF4">
    <property type="entry name" value="TPR REPEAT-CONTAINING PROTEIN MJ0798"/>
    <property type="match status" value="1"/>
</dbReference>
<name>C6PSE1_9CLOT</name>
<evidence type="ECO:0000256" key="3">
    <source>
        <dbReference type="PROSITE-ProRule" id="PRU00339"/>
    </source>
</evidence>
<evidence type="ECO:0000256" key="1">
    <source>
        <dbReference type="ARBA" id="ARBA00022737"/>
    </source>
</evidence>
<dbReference type="PANTHER" id="PTHR44943">
    <property type="entry name" value="CELLULOSE SYNTHASE OPERON PROTEIN C"/>
    <property type="match status" value="1"/>
</dbReference>
<keyword evidence="5" id="KW-1185">Reference proteome</keyword>
<gene>
    <name evidence="4" type="ORF">CcarbDRAFT_1708</name>
</gene>
<dbReference type="OrthoDB" id="1721581at2"/>
<dbReference type="PATRIC" id="fig|536227.13.peg.3737"/>
<feature type="repeat" description="TPR" evidence="3">
    <location>
        <begin position="18"/>
        <end position="51"/>
    </location>
</feature>
<protein>
    <submittedName>
        <fullName evidence="4">Tetratricopeptide domain protein</fullName>
    </submittedName>
</protein>
<dbReference type="SMART" id="SM00028">
    <property type="entry name" value="TPR"/>
    <property type="match status" value="3"/>
</dbReference>
<accession>C6PSE1</accession>
<dbReference type="InterPro" id="IPR019734">
    <property type="entry name" value="TPR_rpt"/>
</dbReference>
<evidence type="ECO:0000313" key="5">
    <source>
        <dbReference type="Proteomes" id="UP000004198"/>
    </source>
</evidence>
<dbReference type="KEGG" id="cck:Ccar_17800"/>
<comment type="caution">
    <text evidence="4">The sequence shown here is derived from an EMBL/GenBank/DDBJ whole genome shotgun (WGS) entry which is preliminary data.</text>
</comment>
<dbReference type="Gene3D" id="1.25.40.10">
    <property type="entry name" value="Tetratricopeptide repeat domain"/>
    <property type="match status" value="2"/>
</dbReference>
<dbReference type="STRING" id="536227.Ccar_17800"/>
<reference evidence="4 5" key="1">
    <citation type="submission" date="2009-06" db="EMBL/GenBank/DDBJ databases">
        <title>The draft genome of Clostridium carboxidivorans P7.</title>
        <authorList>
            <consortium name="US DOE Joint Genome Institute (JGI-PGF)"/>
            <person name="Lucas S."/>
            <person name="Copeland A."/>
            <person name="Lapidus A."/>
            <person name="Glavina del Rio T."/>
            <person name="Tice H."/>
            <person name="Bruce D."/>
            <person name="Goodwin L."/>
            <person name="Pitluck S."/>
            <person name="Larimer F."/>
            <person name="Land M.L."/>
            <person name="Hauser L."/>
            <person name="Hemme C.L."/>
        </authorList>
    </citation>
    <scope>NUCLEOTIDE SEQUENCE [LARGE SCALE GENOMIC DNA]</scope>
    <source>
        <strain evidence="4 5">P7</strain>
    </source>
</reference>
<evidence type="ECO:0000256" key="2">
    <source>
        <dbReference type="ARBA" id="ARBA00022803"/>
    </source>
</evidence>
<dbReference type="Proteomes" id="UP000004198">
    <property type="component" value="Unassembled WGS sequence"/>
</dbReference>
<dbReference type="InterPro" id="IPR051685">
    <property type="entry name" value="Ycf3/AcsC/BcsC/TPR_MFPF"/>
</dbReference>
<organism evidence="4 5">
    <name type="scientific">Clostridium carboxidivorans P7</name>
    <dbReference type="NCBI Taxonomy" id="536227"/>
    <lineage>
        <taxon>Bacteria</taxon>
        <taxon>Bacillati</taxon>
        <taxon>Bacillota</taxon>
        <taxon>Clostridia</taxon>
        <taxon>Eubacteriales</taxon>
        <taxon>Clostridiaceae</taxon>
        <taxon>Clostridium</taxon>
    </lineage>
</organism>
<dbReference type="eggNOG" id="COG0457">
    <property type="taxonomic scope" value="Bacteria"/>
</dbReference>
<keyword evidence="2 3" id="KW-0802">TPR repeat</keyword>
<dbReference type="AlphaFoldDB" id="C6PSE1"/>
<dbReference type="RefSeq" id="WP_007060593.1">
    <property type="nucleotide sequence ID" value="NZ_ACVI01000022.1"/>
</dbReference>
<dbReference type="SUPFAM" id="SSF48452">
    <property type="entry name" value="TPR-like"/>
    <property type="match status" value="1"/>
</dbReference>
<dbReference type="InterPro" id="IPR011990">
    <property type="entry name" value="TPR-like_helical_dom_sf"/>
</dbReference>
<evidence type="ECO:0000313" key="4">
    <source>
        <dbReference type="EMBL" id="EET87819.1"/>
    </source>
</evidence>
<sequence length="254" mass="29668">MKWEIISSQTSKVTDENAITYYERSKHFLERGDIEQALKEIDKGIEYSNNDIKYIVQKYLILIKSNKYEQALEILELLIRKEPREALFYYEKFKILVRDINGQENSSYYVNCLKYLVISYALNSNEFRGGLGAVYKAEEYGYPEKAFEYLNLIIEINPNISIAYKIKANMLKEAGKLEEAVTNMYKAINIEKTVLYYLNLISMLYDLERYEEVIQNADEILNLLSLNKVSCDEDENDSIPVLLGYKAQALKNLD</sequence>
<dbReference type="PROSITE" id="PS50005">
    <property type="entry name" value="TPR"/>
    <property type="match status" value="1"/>
</dbReference>
<keyword evidence="1" id="KW-0677">Repeat</keyword>